<keyword evidence="3" id="KW-1003">Cell membrane</keyword>
<dbReference type="Pfam" id="PF05977">
    <property type="entry name" value="MFS_3"/>
    <property type="match status" value="1"/>
</dbReference>
<dbReference type="CDD" id="cd06173">
    <property type="entry name" value="MFS_MefA_like"/>
    <property type="match status" value="1"/>
</dbReference>
<evidence type="ECO:0000313" key="9">
    <source>
        <dbReference type="EMBL" id="WTT21765.1"/>
    </source>
</evidence>
<dbReference type="AlphaFoldDB" id="A0AAU2ADE7"/>
<evidence type="ECO:0000256" key="5">
    <source>
        <dbReference type="ARBA" id="ARBA00022989"/>
    </source>
</evidence>
<feature type="transmembrane region" description="Helical" evidence="8">
    <location>
        <begin position="55"/>
        <end position="77"/>
    </location>
</feature>
<feature type="transmembrane region" description="Helical" evidence="8">
    <location>
        <begin position="354"/>
        <end position="376"/>
    </location>
</feature>
<reference evidence="9" key="1">
    <citation type="submission" date="2022-10" db="EMBL/GenBank/DDBJ databases">
        <title>The complete genomes of actinobacterial strains from the NBC collection.</title>
        <authorList>
            <person name="Joergensen T.S."/>
            <person name="Alvarez Arevalo M."/>
            <person name="Sterndorff E.B."/>
            <person name="Faurdal D."/>
            <person name="Vuksanovic O."/>
            <person name="Mourched A.-S."/>
            <person name="Charusanti P."/>
            <person name="Shaw S."/>
            <person name="Blin K."/>
            <person name="Weber T."/>
        </authorList>
    </citation>
    <scope>NUCLEOTIDE SEQUENCE</scope>
    <source>
        <strain evidence="9">NBC_00093</strain>
    </source>
</reference>
<evidence type="ECO:0000256" key="4">
    <source>
        <dbReference type="ARBA" id="ARBA00022692"/>
    </source>
</evidence>
<sequence>MSGGRPRRNIDRGIFRSLAVRNFRLFVTGQVLSVSGTWMMVVAQDWLVLSLTGDSGLALGFVTAAQFGPLLLFTLHGGKLADRYDKRRLLGLCNAASAVGSLWLAVMVFTGAVRLWQVFAFAFFLGVVNSVEVPTRMSFVGEMVGPGLLPNASALSAAYFNLARVVGPALAGLVISAFGVGPVMAFNAASYTTVLVCLRLMRPAELRIPVTGQRGGIRDGLRHVRDRPDLVTPLLLVLFVSVFALNFQLTLPLLAKNVFHTDARSFGLLTAAFSFGSLCAALVTASRTGRPSNRTVVVSAAVLGLLEIAAGGAPGFPAAVVLLAATGCASVYFGQAANHRVQLGTEPGYRGRVLALYTLIMQGSTTVGAVITGWIIASLGVRASLCLGGLVALLAAVSASARERSRAAGVTEAARPTESGPPSPDLPCASDRASGRSS</sequence>
<evidence type="ECO:0000256" key="3">
    <source>
        <dbReference type="ARBA" id="ARBA00022475"/>
    </source>
</evidence>
<keyword evidence="6 8" id="KW-0472">Membrane</keyword>
<name>A0AAU2ADE7_9ACTN</name>
<keyword evidence="4 8" id="KW-0812">Transmembrane</keyword>
<feature type="region of interest" description="Disordered" evidence="7">
    <location>
        <begin position="407"/>
        <end position="438"/>
    </location>
</feature>
<protein>
    <submittedName>
        <fullName evidence="9">MFS transporter</fullName>
    </submittedName>
</protein>
<feature type="transmembrane region" description="Helical" evidence="8">
    <location>
        <begin position="382"/>
        <end position="401"/>
    </location>
</feature>
<dbReference type="InterPro" id="IPR036259">
    <property type="entry name" value="MFS_trans_sf"/>
</dbReference>
<evidence type="ECO:0000256" key="7">
    <source>
        <dbReference type="SAM" id="MobiDB-lite"/>
    </source>
</evidence>
<organism evidence="9">
    <name type="scientific">Streptomyces sp. NBC_00093</name>
    <dbReference type="NCBI Taxonomy" id="2975649"/>
    <lineage>
        <taxon>Bacteria</taxon>
        <taxon>Bacillati</taxon>
        <taxon>Actinomycetota</taxon>
        <taxon>Actinomycetes</taxon>
        <taxon>Kitasatosporales</taxon>
        <taxon>Streptomycetaceae</taxon>
        <taxon>Streptomyces</taxon>
    </lineage>
</organism>
<feature type="transmembrane region" description="Helical" evidence="8">
    <location>
        <begin position="266"/>
        <end position="285"/>
    </location>
</feature>
<evidence type="ECO:0000256" key="6">
    <source>
        <dbReference type="ARBA" id="ARBA00023136"/>
    </source>
</evidence>
<accession>A0AAU2ADE7</accession>
<comment type="subcellular location">
    <subcellularLocation>
        <location evidence="1">Cell membrane</location>
        <topology evidence="1">Multi-pass membrane protein</topology>
    </subcellularLocation>
</comment>
<feature type="transmembrane region" description="Helical" evidence="8">
    <location>
        <begin position="316"/>
        <end position="333"/>
    </location>
</feature>
<feature type="transmembrane region" description="Helical" evidence="8">
    <location>
        <begin position="169"/>
        <end position="198"/>
    </location>
</feature>
<evidence type="ECO:0000256" key="8">
    <source>
        <dbReference type="SAM" id="Phobius"/>
    </source>
</evidence>
<dbReference type="PANTHER" id="PTHR23513">
    <property type="entry name" value="INTEGRAL MEMBRANE EFFLUX PROTEIN-RELATED"/>
    <property type="match status" value="1"/>
</dbReference>
<dbReference type="SUPFAM" id="SSF103473">
    <property type="entry name" value="MFS general substrate transporter"/>
    <property type="match status" value="1"/>
</dbReference>
<evidence type="ECO:0000256" key="1">
    <source>
        <dbReference type="ARBA" id="ARBA00004651"/>
    </source>
</evidence>
<dbReference type="GO" id="GO:0005886">
    <property type="term" value="C:plasma membrane"/>
    <property type="evidence" value="ECO:0007669"/>
    <property type="project" value="UniProtKB-SubCell"/>
</dbReference>
<feature type="transmembrane region" description="Helical" evidence="8">
    <location>
        <begin position="89"/>
        <end position="109"/>
    </location>
</feature>
<dbReference type="PANTHER" id="PTHR23513:SF11">
    <property type="entry name" value="STAPHYLOFERRIN A TRANSPORTER"/>
    <property type="match status" value="1"/>
</dbReference>
<feature type="transmembrane region" description="Helical" evidence="8">
    <location>
        <begin position="230"/>
        <end position="254"/>
    </location>
</feature>
<keyword evidence="2" id="KW-0813">Transport</keyword>
<proteinExistence type="predicted"/>
<dbReference type="InterPro" id="IPR010290">
    <property type="entry name" value="TM_effector"/>
</dbReference>
<evidence type="ECO:0000256" key="2">
    <source>
        <dbReference type="ARBA" id="ARBA00022448"/>
    </source>
</evidence>
<gene>
    <name evidence="9" type="ORF">OHA22_42660</name>
</gene>
<dbReference type="Gene3D" id="1.20.1250.20">
    <property type="entry name" value="MFS general substrate transporter like domains"/>
    <property type="match status" value="1"/>
</dbReference>
<feature type="transmembrane region" description="Helical" evidence="8">
    <location>
        <begin position="292"/>
        <end position="310"/>
    </location>
</feature>
<dbReference type="EMBL" id="CP108222">
    <property type="protein sequence ID" value="WTT21765.1"/>
    <property type="molecule type" value="Genomic_DNA"/>
</dbReference>
<feature type="transmembrane region" description="Helical" evidence="8">
    <location>
        <begin position="21"/>
        <end position="43"/>
    </location>
</feature>
<keyword evidence="5 8" id="KW-1133">Transmembrane helix</keyword>